<dbReference type="OrthoDB" id="580775at2"/>
<gene>
    <name evidence="2" type="ORF">D9X91_08050</name>
</gene>
<keyword evidence="3" id="KW-1185">Reference proteome</keyword>
<dbReference type="GO" id="GO:0016874">
    <property type="term" value="F:ligase activity"/>
    <property type="evidence" value="ECO:0007669"/>
    <property type="project" value="UniProtKB-KW"/>
</dbReference>
<dbReference type="EMBL" id="RCVZ01000004">
    <property type="protein sequence ID" value="RLQ96229.1"/>
    <property type="molecule type" value="Genomic_DNA"/>
</dbReference>
<accession>A0A3L7K1G7</accession>
<evidence type="ECO:0000313" key="2">
    <source>
        <dbReference type="EMBL" id="RLQ96229.1"/>
    </source>
</evidence>
<dbReference type="Gene3D" id="3.40.50.12780">
    <property type="entry name" value="N-terminal domain of ligase-like"/>
    <property type="match status" value="1"/>
</dbReference>
<dbReference type="AlphaFoldDB" id="A0A3L7K1G7"/>
<dbReference type="Proteomes" id="UP000276770">
    <property type="component" value="Unassembled WGS sequence"/>
</dbReference>
<dbReference type="InterPro" id="IPR042099">
    <property type="entry name" value="ANL_N_sf"/>
</dbReference>
<dbReference type="PANTHER" id="PTHR43845:SF1">
    <property type="entry name" value="BLR5969 PROTEIN"/>
    <property type="match status" value="1"/>
</dbReference>
<evidence type="ECO:0000259" key="1">
    <source>
        <dbReference type="Pfam" id="PF00501"/>
    </source>
</evidence>
<evidence type="ECO:0000313" key="3">
    <source>
        <dbReference type="Proteomes" id="UP000276770"/>
    </source>
</evidence>
<protein>
    <submittedName>
        <fullName evidence="2">Phenylacetate--CoA ligase family protein</fullName>
    </submittedName>
</protein>
<comment type="caution">
    <text evidence="2">The sequence shown here is derived from an EMBL/GenBank/DDBJ whole genome shotgun (WGS) entry which is preliminary data.</text>
</comment>
<dbReference type="SUPFAM" id="SSF56801">
    <property type="entry name" value="Acetyl-CoA synthetase-like"/>
    <property type="match status" value="1"/>
</dbReference>
<reference evidence="2 3" key="1">
    <citation type="submission" date="2018-10" db="EMBL/GenBank/DDBJ databases">
        <title>Falsibacillus sp. genome draft.</title>
        <authorList>
            <person name="Shi S."/>
        </authorList>
    </citation>
    <scope>NUCLEOTIDE SEQUENCE [LARGE SCALE GENOMIC DNA]</scope>
    <source>
        <strain evidence="2 3">GY 10110</strain>
    </source>
</reference>
<dbReference type="InterPro" id="IPR000873">
    <property type="entry name" value="AMP-dep_synth/lig_dom"/>
</dbReference>
<proteinExistence type="predicted"/>
<feature type="domain" description="AMP-dependent synthetase/ligase" evidence="1">
    <location>
        <begin position="53"/>
        <end position="252"/>
    </location>
</feature>
<name>A0A3L7K1G7_9BACI</name>
<organism evidence="2 3">
    <name type="scientific">Falsibacillus albus</name>
    <dbReference type="NCBI Taxonomy" id="2478915"/>
    <lineage>
        <taxon>Bacteria</taxon>
        <taxon>Bacillati</taxon>
        <taxon>Bacillota</taxon>
        <taxon>Bacilli</taxon>
        <taxon>Bacillales</taxon>
        <taxon>Bacillaceae</taxon>
        <taxon>Falsibacillus</taxon>
    </lineage>
</organism>
<dbReference type="PANTHER" id="PTHR43845">
    <property type="entry name" value="BLR5969 PROTEIN"/>
    <property type="match status" value="1"/>
</dbReference>
<dbReference type="RefSeq" id="WP_121680082.1">
    <property type="nucleotide sequence ID" value="NZ_RCVZ01000004.1"/>
</dbReference>
<keyword evidence="2" id="KW-0436">Ligase</keyword>
<dbReference type="Pfam" id="PF00501">
    <property type="entry name" value="AMP-binding"/>
    <property type="match status" value="1"/>
</dbReference>
<sequence length="397" mass="44877">MDEFVKTALQSNFYIEKLRTIDLEDWKHIPYTTKKELRETEPYSLIGVPFKKIATYHETSGTSGKPTPSWYSHKDTEMEASVITKSRLKLQPNDILLNRFPFALAIPSFILYWACQKTKATHIAASKATMVTPHLRVIELLLRTNATILAVLPSEAEILAEVAKQNGISLPTTGLRALFVAGEVLSPNRKKYLERLWGVPVIGFFGSTETGGLFVHCPEGHYHLEHPKALVECLDDNGDPQNTGQTGNCVISTAREGMPLLRYANEDLIQIEDGAACLCGKTESFLTHLGRKDDQVSIQGKNFTMYDLQEAVYSLLVVPFLWKMHVYDDHLLFEYQINDTFVEEYMNSTFEKFLSSKLGVPVKAACNELMDKQSLTTKPAYAKYQYLEKHLKEAILV</sequence>